<dbReference type="Pfam" id="PF01544">
    <property type="entry name" value="CorA"/>
    <property type="match status" value="1"/>
</dbReference>
<evidence type="ECO:0000256" key="9">
    <source>
        <dbReference type="ARBA" id="ARBA00023065"/>
    </source>
</evidence>
<accession>Q0F0H6</accession>
<evidence type="ECO:0000256" key="2">
    <source>
        <dbReference type="ARBA" id="ARBA00009765"/>
    </source>
</evidence>
<keyword evidence="9" id="KW-0406">Ion transport</keyword>
<dbReference type="GO" id="GO:0000287">
    <property type="term" value="F:magnesium ion binding"/>
    <property type="evidence" value="ECO:0007669"/>
    <property type="project" value="TreeGrafter"/>
</dbReference>
<evidence type="ECO:0000256" key="3">
    <source>
        <dbReference type="ARBA" id="ARBA00022448"/>
    </source>
</evidence>
<dbReference type="EMBL" id="AATS01000004">
    <property type="protein sequence ID" value="EAU55052.1"/>
    <property type="molecule type" value="Genomic_DNA"/>
</dbReference>
<keyword evidence="4" id="KW-1003">Cell membrane</keyword>
<keyword evidence="7" id="KW-0862">Zinc</keyword>
<dbReference type="GO" id="GO:0005886">
    <property type="term" value="C:plasma membrane"/>
    <property type="evidence" value="ECO:0007669"/>
    <property type="project" value="UniProtKB-SubCell"/>
</dbReference>
<evidence type="ECO:0000256" key="7">
    <source>
        <dbReference type="ARBA" id="ARBA00022833"/>
    </source>
</evidence>
<protein>
    <submittedName>
        <fullName evidence="12">Mg2+ transporter protein, CorA-like</fullName>
    </submittedName>
</protein>
<comment type="subcellular location">
    <subcellularLocation>
        <location evidence="1">Cell membrane</location>
        <topology evidence="1">Multi-pass membrane protein</topology>
    </subcellularLocation>
</comment>
<feature type="transmembrane region" description="Helical" evidence="11">
    <location>
        <begin position="263"/>
        <end position="285"/>
    </location>
</feature>
<organism evidence="12 13">
    <name type="scientific">Mariprofundus ferrooxydans PV-1</name>
    <dbReference type="NCBI Taxonomy" id="314345"/>
    <lineage>
        <taxon>Bacteria</taxon>
        <taxon>Pseudomonadati</taxon>
        <taxon>Pseudomonadota</taxon>
        <taxon>Candidatius Mariprofundia</taxon>
        <taxon>Mariprofundales</taxon>
        <taxon>Mariprofundaceae</taxon>
        <taxon>Mariprofundus</taxon>
    </lineage>
</organism>
<dbReference type="GO" id="GO:0050897">
    <property type="term" value="F:cobalt ion binding"/>
    <property type="evidence" value="ECO:0007669"/>
    <property type="project" value="TreeGrafter"/>
</dbReference>
<name>Q0F0H6_9PROT</name>
<keyword evidence="8 11" id="KW-1133">Transmembrane helix</keyword>
<dbReference type="InterPro" id="IPR002523">
    <property type="entry name" value="MgTranspt_CorA/ZnTranspt_ZntB"/>
</dbReference>
<feature type="transmembrane region" description="Helical" evidence="11">
    <location>
        <begin position="297"/>
        <end position="317"/>
    </location>
</feature>
<evidence type="ECO:0000256" key="5">
    <source>
        <dbReference type="ARBA" id="ARBA00022519"/>
    </source>
</evidence>
<keyword evidence="10 11" id="KW-0472">Membrane</keyword>
<dbReference type="RefSeq" id="WP_009851673.1">
    <property type="nucleotide sequence ID" value="NZ_DS022295.1"/>
</dbReference>
<evidence type="ECO:0000313" key="12">
    <source>
        <dbReference type="EMBL" id="EAU55052.1"/>
    </source>
</evidence>
<dbReference type="PANTHER" id="PTHR46494:SF3">
    <property type="entry name" value="ZINC TRANSPORT PROTEIN ZNTB"/>
    <property type="match status" value="1"/>
</dbReference>
<dbReference type="NCBIfam" id="NF007092">
    <property type="entry name" value="PRK09546.1"/>
    <property type="match status" value="1"/>
</dbReference>
<dbReference type="Gene3D" id="3.30.460.20">
    <property type="entry name" value="CorA soluble domain-like"/>
    <property type="match status" value="1"/>
</dbReference>
<dbReference type="eggNOG" id="COG0598">
    <property type="taxonomic scope" value="Bacteria"/>
</dbReference>
<dbReference type="GO" id="GO:0015087">
    <property type="term" value="F:cobalt ion transmembrane transporter activity"/>
    <property type="evidence" value="ECO:0007669"/>
    <property type="project" value="TreeGrafter"/>
</dbReference>
<dbReference type="SUPFAM" id="SSF143865">
    <property type="entry name" value="CorA soluble domain-like"/>
    <property type="match status" value="1"/>
</dbReference>
<dbReference type="HOGENOM" id="CLU_007127_2_0_0"/>
<dbReference type="Gene3D" id="1.20.58.340">
    <property type="entry name" value="Magnesium transport protein CorA, transmembrane region"/>
    <property type="match status" value="2"/>
</dbReference>
<keyword evidence="3" id="KW-0813">Transport</keyword>
<evidence type="ECO:0000256" key="6">
    <source>
        <dbReference type="ARBA" id="ARBA00022692"/>
    </source>
</evidence>
<dbReference type="InterPro" id="IPR045861">
    <property type="entry name" value="CorA_cytoplasmic_dom"/>
</dbReference>
<reference evidence="12 13" key="1">
    <citation type="submission" date="2006-09" db="EMBL/GenBank/DDBJ databases">
        <authorList>
            <person name="Emerson D."/>
            <person name="Ferriera S."/>
            <person name="Johnson J."/>
            <person name="Kravitz S."/>
            <person name="Halpern A."/>
            <person name="Remington K."/>
            <person name="Beeson K."/>
            <person name="Tran B."/>
            <person name="Rogers Y.-H."/>
            <person name="Friedman R."/>
            <person name="Venter J.C."/>
        </authorList>
    </citation>
    <scope>NUCLEOTIDE SEQUENCE [LARGE SCALE GENOMIC DNA]</scope>
    <source>
        <strain evidence="12 13">PV-1</strain>
    </source>
</reference>
<evidence type="ECO:0000313" key="13">
    <source>
        <dbReference type="Proteomes" id="UP000005297"/>
    </source>
</evidence>
<evidence type="ECO:0000256" key="10">
    <source>
        <dbReference type="ARBA" id="ARBA00023136"/>
    </source>
</evidence>
<dbReference type="GO" id="GO:0015095">
    <property type="term" value="F:magnesium ion transmembrane transporter activity"/>
    <property type="evidence" value="ECO:0007669"/>
    <property type="project" value="TreeGrafter"/>
</dbReference>
<evidence type="ECO:0000256" key="11">
    <source>
        <dbReference type="SAM" id="Phobius"/>
    </source>
</evidence>
<proteinExistence type="inferred from homology"/>
<keyword evidence="5" id="KW-0997">Cell inner membrane</keyword>
<evidence type="ECO:0000256" key="1">
    <source>
        <dbReference type="ARBA" id="ARBA00004651"/>
    </source>
</evidence>
<dbReference type="Proteomes" id="UP000005297">
    <property type="component" value="Unassembled WGS sequence"/>
</dbReference>
<dbReference type="InParanoid" id="Q0F0H6"/>
<sequence length="323" mass="36485">MHHTGLIYAFVLDGSGGARQLDWQGVRSWQHEQGPIWIHLDYSSDEARNWILTESHINEIAGEALLNEETRPRATAVGDALLLSLRGVNFNPGSDPEDMVSIRMWLTSDQVVTTRKRKLQSASDMAASLQNGNGPKTISEFLVDFSSRITSRMEALVEELEDRSAQLEEAVIDNGNAILRSELSAIRRETIMLRRYLAPQREAMIKLASATAAWLTDNDRMRLREVTDQLVRYIEDLDSIRDRASVTHEELVNRQSEQMNARMYILSLVAALFLPLGFFTGLLGINVGGIPGANNPWAFAIFIVILLVIVIFQVIFFKKKQWM</sequence>
<comment type="caution">
    <text evidence="12">The sequence shown here is derived from an EMBL/GenBank/DDBJ whole genome shotgun (WGS) entry which is preliminary data.</text>
</comment>
<dbReference type="OrthoDB" id="9803484at2"/>
<comment type="similarity">
    <text evidence="2">Belongs to the CorA metal ion transporter (MIT) (TC 1.A.35) family.</text>
</comment>
<gene>
    <name evidence="12" type="ORF">SPV1_06904</name>
</gene>
<keyword evidence="6 11" id="KW-0812">Transmembrane</keyword>
<dbReference type="InterPro" id="IPR045863">
    <property type="entry name" value="CorA_TM1_TM2"/>
</dbReference>
<dbReference type="PANTHER" id="PTHR46494">
    <property type="entry name" value="CORA FAMILY METAL ION TRANSPORTER (EUROFUNG)"/>
    <property type="match status" value="1"/>
</dbReference>
<evidence type="ECO:0000256" key="4">
    <source>
        <dbReference type="ARBA" id="ARBA00022475"/>
    </source>
</evidence>
<dbReference type="SUPFAM" id="SSF144083">
    <property type="entry name" value="Magnesium transport protein CorA, transmembrane region"/>
    <property type="match status" value="1"/>
</dbReference>
<keyword evidence="13" id="KW-1185">Reference proteome</keyword>
<evidence type="ECO:0000256" key="8">
    <source>
        <dbReference type="ARBA" id="ARBA00022989"/>
    </source>
</evidence>
<dbReference type="FunCoup" id="Q0F0H6">
    <property type="interactions" value="180"/>
</dbReference>
<dbReference type="CDD" id="cd12833">
    <property type="entry name" value="ZntB-like_1"/>
    <property type="match status" value="1"/>
</dbReference>
<dbReference type="AlphaFoldDB" id="Q0F0H6"/>